<dbReference type="NCBIfam" id="TIGR04019">
    <property type="entry name" value="B_thiol_YtxJ"/>
    <property type="match status" value="1"/>
</dbReference>
<keyword evidence="2" id="KW-1185">Reference proteome</keyword>
<dbReference type="InterPro" id="IPR022551">
    <property type="entry name" value="BrxC"/>
</dbReference>
<name>A0A419SM45_9BACL</name>
<dbReference type="InterPro" id="IPR036249">
    <property type="entry name" value="Thioredoxin-like_sf"/>
</dbReference>
<proteinExistence type="predicted"/>
<dbReference type="Pfam" id="PF11009">
    <property type="entry name" value="BrxC"/>
    <property type="match status" value="1"/>
</dbReference>
<accession>A0A419SM45</accession>
<dbReference type="AlphaFoldDB" id="A0A419SM45"/>
<dbReference type="OrthoDB" id="677051at2"/>
<dbReference type="Proteomes" id="UP000284219">
    <property type="component" value="Unassembled WGS sequence"/>
</dbReference>
<protein>
    <submittedName>
        <fullName evidence="1">General stress protein</fullName>
    </submittedName>
</protein>
<dbReference type="EMBL" id="MCHY01000007">
    <property type="protein sequence ID" value="RKD25044.1"/>
    <property type="molecule type" value="Genomic_DNA"/>
</dbReference>
<dbReference type="SUPFAM" id="SSF52833">
    <property type="entry name" value="Thioredoxin-like"/>
    <property type="match status" value="1"/>
</dbReference>
<organism evidence="1 2">
    <name type="scientific">Ammoniphilus oxalaticus</name>
    <dbReference type="NCBI Taxonomy" id="66863"/>
    <lineage>
        <taxon>Bacteria</taxon>
        <taxon>Bacillati</taxon>
        <taxon>Bacillota</taxon>
        <taxon>Bacilli</taxon>
        <taxon>Bacillales</taxon>
        <taxon>Paenibacillaceae</taxon>
        <taxon>Aneurinibacillus group</taxon>
        <taxon>Ammoniphilus</taxon>
    </lineage>
</organism>
<comment type="caution">
    <text evidence="1">The sequence shown here is derived from an EMBL/GenBank/DDBJ whole genome shotgun (WGS) entry which is preliminary data.</text>
</comment>
<dbReference type="RefSeq" id="WP_120188862.1">
    <property type="nucleotide sequence ID" value="NZ_MCHY01000007.1"/>
</dbReference>
<evidence type="ECO:0000313" key="1">
    <source>
        <dbReference type="EMBL" id="RKD25044.1"/>
    </source>
</evidence>
<gene>
    <name evidence="1" type="ORF">BEP19_04250</name>
</gene>
<reference evidence="1 2" key="1">
    <citation type="submission" date="2016-08" db="EMBL/GenBank/DDBJ databases">
        <title>Novel Firmicute Genomes.</title>
        <authorList>
            <person name="Poppleton D.I."/>
            <person name="Gribaldo S."/>
        </authorList>
    </citation>
    <scope>NUCLEOTIDE SEQUENCE [LARGE SCALE GENOMIC DNA]</scope>
    <source>
        <strain evidence="1 2">RAOx-1</strain>
    </source>
</reference>
<dbReference type="Gene3D" id="3.40.30.10">
    <property type="entry name" value="Glutaredoxin"/>
    <property type="match status" value="1"/>
</dbReference>
<sequence length="116" mass="13482">MNWKELTDLEQWNEALGASNQQPLFVFKHSTTCPISSEALQQFEKYLKEEPRSDVNYVFVKVIETRPVSNRITDDTQVKHESPQAILIENKQAVWHASHWKITSKAIHEAMQTDES</sequence>
<evidence type="ECO:0000313" key="2">
    <source>
        <dbReference type="Proteomes" id="UP000284219"/>
    </source>
</evidence>